<dbReference type="CDD" id="cd02440">
    <property type="entry name" value="AdoMet_MTases"/>
    <property type="match status" value="1"/>
</dbReference>
<evidence type="ECO:0000256" key="3">
    <source>
        <dbReference type="ARBA" id="ARBA00022691"/>
    </source>
</evidence>
<evidence type="ECO:0000259" key="4">
    <source>
        <dbReference type="Pfam" id="PF13649"/>
    </source>
</evidence>
<dbReference type="InterPro" id="IPR029063">
    <property type="entry name" value="SAM-dependent_MTases_sf"/>
</dbReference>
<dbReference type="EMBL" id="JBFXLQ010000051">
    <property type="protein sequence ID" value="KAL2863511.1"/>
    <property type="molecule type" value="Genomic_DNA"/>
</dbReference>
<dbReference type="Proteomes" id="UP001610432">
    <property type="component" value="Unassembled WGS sequence"/>
</dbReference>
<proteinExistence type="predicted"/>
<dbReference type="GeneID" id="98148773"/>
<keyword evidence="1 5" id="KW-0489">Methyltransferase</keyword>
<dbReference type="GO" id="GO:0032259">
    <property type="term" value="P:methylation"/>
    <property type="evidence" value="ECO:0007669"/>
    <property type="project" value="UniProtKB-KW"/>
</dbReference>
<dbReference type="Pfam" id="PF13649">
    <property type="entry name" value="Methyltransf_25"/>
    <property type="match status" value="1"/>
</dbReference>
<dbReference type="Gene3D" id="3.40.50.150">
    <property type="entry name" value="Vaccinia Virus protein VP39"/>
    <property type="match status" value="1"/>
</dbReference>
<sequence length="259" mass="28846">MTETASVAKWYNENAALEHDRLIACRLEFSISWRIITQYLDGNKPLEILDLGGGTGRYATKLAKLGHSVTLVDISEAELDIARSIAKEESISLTDIIQADARDIRSNPVIFQEQKYDLILCQGPFYHLLEESERLDVLSACAAAVKPGGFILAAFVLRYAHLRDIAQRDPARLAREYDSFYAGYLAEGKYTRNTLSYSYHTHPSEVNAFFAKVPELQLERQVACEGFLGGGLSSKLGDLPGDAYENSCETENPKPQCSR</sequence>
<dbReference type="PANTHER" id="PTHR43464:SF19">
    <property type="entry name" value="UBIQUINONE BIOSYNTHESIS O-METHYLTRANSFERASE, MITOCHONDRIAL"/>
    <property type="match status" value="1"/>
</dbReference>
<dbReference type="GO" id="GO:0008168">
    <property type="term" value="F:methyltransferase activity"/>
    <property type="evidence" value="ECO:0007669"/>
    <property type="project" value="UniProtKB-KW"/>
</dbReference>
<accession>A0ABR4LG30</accession>
<dbReference type="RefSeq" id="XP_070882490.1">
    <property type="nucleotide sequence ID" value="XM_071033701.1"/>
</dbReference>
<dbReference type="InterPro" id="IPR041698">
    <property type="entry name" value="Methyltransf_25"/>
</dbReference>
<keyword evidence="6" id="KW-1185">Reference proteome</keyword>
<keyword evidence="3" id="KW-0949">S-adenosyl-L-methionine</keyword>
<evidence type="ECO:0000313" key="5">
    <source>
        <dbReference type="EMBL" id="KAL2863511.1"/>
    </source>
</evidence>
<feature type="domain" description="Methyltransferase" evidence="4">
    <location>
        <begin position="48"/>
        <end position="149"/>
    </location>
</feature>
<evidence type="ECO:0000256" key="1">
    <source>
        <dbReference type="ARBA" id="ARBA00022603"/>
    </source>
</evidence>
<dbReference type="SUPFAM" id="SSF53335">
    <property type="entry name" value="S-adenosyl-L-methionine-dependent methyltransferases"/>
    <property type="match status" value="1"/>
</dbReference>
<dbReference type="PANTHER" id="PTHR43464">
    <property type="entry name" value="METHYLTRANSFERASE"/>
    <property type="match status" value="1"/>
</dbReference>
<gene>
    <name evidence="5" type="ORF">BJX67DRAFT_384668</name>
</gene>
<comment type="caution">
    <text evidence="5">The sequence shown here is derived from an EMBL/GenBank/DDBJ whole genome shotgun (WGS) entry which is preliminary data.</text>
</comment>
<protein>
    <submittedName>
        <fullName evidence="5">S-adenosyl-L-methionine-dependent methyltransferase</fullName>
    </submittedName>
</protein>
<organism evidence="5 6">
    <name type="scientific">Aspergillus lucknowensis</name>
    <dbReference type="NCBI Taxonomy" id="176173"/>
    <lineage>
        <taxon>Eukaryota</taxon>
        <taxon>Fungi</taxon>
        <taxon>Dikarya</taxon>
        <taxon>Ascomycota</taxon>
        <taxon>Pezizomycotina</taxon>
        <taxon>Eurotiomycetes</taxon>
        <taxon>Eurotiomycetidae</taxon>
        <taxon>Eurotiales</taxon>
        <taxon>Aspergillaceae</taxon>
        <taxon>Aspergillus</taxon>
        <taxon>Aspergillus subgen. Nidulantes</taxon>
    </lineage>
</organism>
<evidence type="ECO:0000313" key="6">
    <source>
        <dbReference type="Proteomes" id="UP001610432"/>
    </source>
</evidence>
<evidence type="ECO:0000256" key="2">
    <source>
        <dbReference type="ARBA" id="ARBA00022679"/>
    </source>
</evidence>
<keyword evidence="2" id="KW-0808">Transferase</keyword>
<reference evidence="5 6" key="1">
    <citation type="submission" date="2024-07" db="EMBL/GenBank/DDBJ databases">
        <title>Section-level genome sequencing and comparative genomics of Aspergillus sections Usti and Cavernicolus.</title>
        <authorList>
            <consortium name="Lawrence Berkeley National Laboratory"/>
            <person name="Nybo J.L."/>
            <person name="Vesth T.C."/>
            <person name="Theobald S."/>
            <person name="Frisvad J.C."/>
            <person name="Larsen T.O."/>
            <person name="Kjaerboelling I."/>
            <person name="Rothschild-Mancinelli K."/>
            <person name="Lyhne E.K."/>
            <person name="Kogle M.E."/>
            <person name="Barry K."/>
            <person name="Clum A."/>
            <person name="Na H."/>
            <person name="Ledsgaard L."/>
            <person name="Lin J."/>
            <person name="Lipzen A."/>
            <person name="Kuo A."/>
            <person name="Riley R."/>
            <person name="Mondo S."/>
            <person name="Labutti K."/>
            <person name="Haridas S."/>
            <person name="Pangalinan J."/>
            <person name="Salamov A.A."/>
            <person name="Simmons B.A."/>
            <person name="Magnuson J.K."/>
            <person name="Chen J."/>
            <person name="Drula E."/>
            <person name="Henrissat B."/>
            <person name="Wiebenga A."/>
            <person name="Lubbers R.J."/>
            <person name="Gomes A.C."/>
            <person name="Macurrencykelacurrency M.R."/>
            <person name="Stajich J."/>
            <person name="Grigoriev I.V."/>
            <person name="Mortensen U.H."/>
            <person name="De Vries R.P."/>
            <person name="Baker S.E."/>
            <person name="Andersen M.R."/>
        </authorList>
    </citation>
    <scope>NUCLEOTIDE SEQUENCE [LARGE SCALE GENOMIC DNA]</scope>
    <source>
        <strain evidence="5 6">CBS 449.75</strain>
    </source>
</reference>
<name>A0ABR4LG30_9EURO</name>